<dbReference type="GO" id="GO:0005819">
    <property type="term" value="C:spindle"/>
    <property type="evidence" value="ECO:0007669"/>
    <property type="project" value="UniProtKB-SubCell"/>
</dbReference>
<evidence type="ECO:0000256" key="12">
    <source>
        <dbReference type="SAM" id="MobiDB-lite"/>
    </source>
</evidence>
<feature type="domain" description="Kinesin motor" evidence="13">
    <location>
        <begin position="6"/>
        <end position="369"/>
    </location>
</feature>
<evidence type="ECO:0000259" key="13">
    <source>
        <dbReference type="PROSITE" id="PS50067"/>
    </source>
</evidence>
<evidence type="ECO:0000313" key="14">
    <source>
        <dbReference type="EMBL" id="TMW65032.1"/>
    </source>
</evidence>
<feature type="coiled-coil region" evidence="11">
    <location>
        <begin position="1524"/>
        <end position="1644"/>
    </location>
</feature>
<feature type="region of interest" description="Disordered" evidence="12">
    <location>
        <begin position="1649"/>
        <end position="1703"/>
    </location>
</feature>
<dbReference type="PROSITE" id="PS00411">
    <property type="entry name" value="KINESIN_MOTOR_1"/>
    <property type="match status" value="1"/>
</dbReference>
<dbReference type="InterPro" id="IPR044986">
    <property type="entry name" value="KIF15/KIN-12"/>
</dbReference>
<evidence type="ECO:0000256" key="8">
    <source>
        <dbReference type="ARBA" id="ARBA00023212"/>
    </source>
</evidence>
<dbReference type="PROSITE" id="PS50067">
    <property type="entry name" value="KINESIN_MOTOR_2"/>
    <property type="match status" value="1"/>
</dbReference>
<dbReference type="GO" id="GO:0005813">
    <property type="term" value="C:centrosome"/>
    <property type="evidence" value="ECO:0007669"/>
    <property type="project" value="UniProtKB-ARBA"/>
</dbReference>
<dbReference type="SMART" id="SM00129">
    <property type="entry name" value="KISc"/>
    <property type="match status" value="1"/>
</dbReference>
<dbReference type="GO" id="GO:0003777">
    <property type="term" value="F:microtubule motor activity"/>
    <property type="evidence" value="ECO:0007669"/>
    <property type="project" value="InterPro"/>
</dbReference>
<dbReference type="SUPFAM" id="SSF52540">
    <property type="entry name" value="P-loop containing nucleoside triphosphate hydrolases"/>
    <property type="match status" value="1"/>
</dbReference>
<feature type="coiled-coil region" evidence="11">
    <location>
        <begin position="1278"/>
        <end position="1488"/>
    </location>
</feature>
<comment type="subcellular location">
    <subcellularLocation>
        <location evidence="1">Cytoplasm</location>
        <location evidence="1">Cytoskeleton</location>
        <location evidence="1">Spindle</location>
    </subcellularLocation>
</comment>
<keyword evidence="8" id="KW-0206">Cytoskeleton</keyword>
<gene>
    <name evidence="14" type="ORF">Poli38472_009199</name>
</gene>
<keyword evidence="7 10" id="KW-0505">Motor protein</keyword>
<keyword evidence="5 10" id="KW-0067">ATP-binding</keyword>
<feature type="coiled-coil region" evidence="11">
    <location>
        <begin position="935"/>
        <end position="1023"/>
    </location>
</feature>
<keyword evidence="2" id="KW-0963">Cytoplasm</keyword>
<dbReference type="GO" id="GO:0005524">
    <property type="term" value="F:ATP binding"/>
    <property type="evidence" value="ECO:0007669"/>
    <property type="project" value="UniProtKB-UniRule"/>
</dbReference>
<feature type="coiled-coil region" evidence="11">
    <location>
        <begin position="609"/>
        <end position="908"/>
    </location>
</feature>
<dbReference type="Gene3D" id="3.40.850.10">
    <property type="entry name" value="Kinesin motor domain"/>
    <property type="match status" value="1"/>
</dbReference>
<feature type="compositionally biased region" description="Basic and acidic residues" evidence="12">
    <location>
        <begin position="1093"/>
        <end position="1105"/>
    </location>
</feature>
<dbReference type="Gene3D" id="1.10.287.1490">
    <property type="match status" value="1"/>
</dbReference>
<dbReference type="GO" id="GO:0000278">
    <property type="term" value="P:mitotic cell cycle"/>
    <property type="evidence" value="ECO:0007669"/>
    <property type="project" value="UniProtKB-ARBA"/>
</dbReference>
<feature type="coiled-coil region" evidence="11">
    <location>
        <begin position="510"/>
        <end position="537"/>
    </location>
</feature>
<evidence type="ECO:0000256" key="11">
    <source>
        <dbReference type="SAM" id="Coils"/>
    </source>
</evidence>
<dbReference type="InterPro" id="IPR036961">
    <property type="entry name" value="Kinesin_motor_dom_sf"/>
</dbReference>
<accession>A0A8K1CKA9</accession>
<evidence type="ECO:0000256" key="2">
    <source>
        <dbReference type="ARBA" id="ARBA00022490"/>
    </source>
</evidence>
<dbReference type="PRINTS" id="PR00380">
    <property type="entry name" value="KINESINHEAVY"/>
</dbReference>
<dbReference type="GO" id="GO:0008017">
    <property type="term" value="F:microtubule binding"/>
    <property type="evidence" value="ECO:0007669"/>
    <property type="project" value="InterPro"/>
</dbReference>
<sequence>MTDQENVKVFCRVRPPNERERGLTSYVKKCVTVPSTDPLQQTVLLQLKGVGPQNAPKPFAFDRVFSESSTQDEVFEFVGAPITRACLQGYNGTIFAYGQTGSGKTFTMQGPDDVIDAESRRLSEKEMGLRGLVPRVFDYLFQDGVAHATQTQGGSVTSVQHTFACSFLEIYNERVYDLLDHGSTRDSAGLTLRENGRKGVFVEGMIESVVTSAKHAAELMAIGAQNRRVGQTAMNRESSRSHSVFILQIQSKETTSEGITRTRMSRFNLVDLAGSERQKSTEAAGDRLKEAGSINKSLSALGNVIMGLVEQSAGKNRHVHYRDSKLTFLLKDSLGGNSKTFMIATVSPAEDSSHETLSTLKFAQRAKLIRNNAVINEDTMGSVLVLQEEILRLRRQLQEVQSRSLGDPSIEARLLSPPQKSAMAFDADQSSDPATDSRYRELEDAFATSLEKYHKLKRANEGLHVRTDHLQALCGELKRDLTHMRLLLRMKANKQGRDDASMEYEPSSDAIEWRLKFEELEEAYVELQEQVQRQHESPDTQYGGLEGEVEKLNIMLLGLTKQLAFVVRDKHELQDRLLSKELNDSIEDDVISRLEEEMKCQSLEYNARLNALTNMTNAAEEKAQEASLELLHCKQKEAAWMIEGQATEIKIQQLQERIQQAEGAVSQGEGIILQQKREYADFEKRAKKEQETMRARFDKEVGDLMTLNNQMKKEHNEEIKRVLAEKSEMKAAVKQAQAQIIELQSNCDALEGKLEQHSRESAQLVSEKDAKIETLEDATSTLTSELAEVNETVERVNSKLSGALKELEVTKQALETALAEKNGLKESLATLEGRHAAACKKAERFENELSMAIEKLQATESSLQSTSQQLRDRSTQFEEMLEMKEREYEKLQQVLDETKQQHQQNLSRITGEHDASVQALEQSIDAMKFEHVKHCEQLEQSRVQLEEEHSRIITSHEQQISKLDKELRRAQTSLHETKEQAKKDNEEARTWLEALQSQHQAQVTELEERANQQKAHADKKIAELDSSLEVIKSTLAEREVTLENKGKDIARMQAVIDEGDRKVAELSKDVKSLEVQSAQLSQRNEELDQQLARSKEERASMEKSKAKLEESLKKHTELVHEREAEITTFKKEMARMNEEAIAKTAEIKDRDAKLENAQKNYEDLVAQHADHVNQLTHRHQGNLESLEASTSASISALQRGIKLLKTENENLESGNQSSMLQKKKLEEQVNELSTSLTQLRRDYETTLAAHAKLTENQVELVRQKATLDAEKSELLHKLADREKQLSIAESKIAQANEESGEAKIYYSTLADQLSELKRELEASVERFKQQEKQFADDKLSWTSKTTDVESKLSALQKEYNDAKLKISRQSKDAEQVEQSFAREIRELRQELDNTVEKANRQRKKNVMLLEQNDQLEKLLETKNGEVMESEKAANEAKSKLDQVSSEIDCLRKEVSETKMSLSTTLAELSELKDKYEKVSAEYKLFKESTDAQRKKVESEQREVTDRLTKVRGKEGKLDADLKQVSGEKARVVQLREEAEKLKQENGKSRARVRELEMAKIELTKEKEKYKREATILSRRLDEISKQNEKLVGHDNKRQKIQYHSKVKEENNRLLEEVRHLTDSKFKLQCKLQKLELALKEKENLVHKDLEGHVSPASSSSSVSQRIAPTKLQSSSSVSSPASKGDSLPSPHPSTKKRLRTRIE</sequence>
<feature type="compositionally biased region" description="Low complexity" evidence="12">
    <location>
        <begin position="1653"/>
        <end position="1663"/>
    </location>
</feature>
<evidence type="ECO:0000256" key="6">
    <source>
        <dbReference type="ARBA" id="ARBA00023054"/>
    </source>
</evidence>
<organism evidence="14 15">
    <name type="scientific">Pythium oligandrum</name>
    <name type="common">Mycoparasitic fungus</name>
    <dbReference type="NCBI Taxonomy" id="41045"/>
    <lineage>
        <taxon>Eukaryota</taxon>
        <taxon>Sar</taxon>
        <taxon>Stramenopiles</taxon>
        <taxon>Oomycota</taxon>
        <taxon>Peronosporomycetes</taxon>
        <taxon>Pythiales</taxon>
        <taxon>Pythiaceae</taxon>
        <taxon>Pythium</taxon>
    </lineage>
</organism>
<feature type="region of interest" description="Disordered" evidence="12">
    <location>
        <begin position="1077"/>
        <end position="1105"/>
    </location>
</feature>
<dbReference type="EMBL" id="SPLM01000038">
    <property type="protein sequence ID" value="TMW65032.1"/>
    <property type="molecule type" value="Genomic_DNA"/>
</dbReference>
<feature type="compositionally biased region" description="Low complexity" evidence="12">
    <location>
        <begin position="1673"/>
        <end position="1686"/>
    </location>
</feature>
<dbReference type="Proteomes" id="UP000794436">
    <property type="component" value="Unassembled WGS sequence"/>
</dbReference>
<evidence type="ECO:0000256" key="9">
    <source>
        <dbReference type="ARBA" id="ARBA00034488"/>
    </source>
</evidence>
<reference evidence="14" key="1">
    <citation type="submission" date="2019-03" db="EMBL/GenBank/DDBJ databases">
        <title>Long read genome sequence of the mycoparasitic Pythium oligandrum ATCC 38472 isolated from sugarbeet rhizosphere.</title>
        <authorList>
            <person name="Gaulin E."/>
        </authorList>
    </citation>
    <scope>NUCLEOTIDE SEQUENCE</scope>
    <source>
        <strain evidence="14">ATCC 38472_TT</strain>
    </source>
</reference>
<dbReference type="Pfam" id="PF00225">
    <property type="entry name" value="Kinesin"/>
    <property type="match status" value="1"/>
</dbReference>
<feature type="compositionally biased region" description="Basic residues" evidence="12">
    <location>
        <begin position="1693"/>
        <end position="1703"/>
    </location>
</feature>
<comment type="caution">
    <text evidence="14">The sequence shown here is derived from an EMBL/GenBank/DDBJ whole genome shotgun (WGS) entry which is preliminary data.</text>
</comment>
<evidence type="ECO:0000256" key="7">
    <source>
        <dbReference type="ARBA" id="ARBA00023175"/>
    </source>
</evidence>
<evidence type="ECO:0000256" key="10">
    <source>
        <dbReference type="PROSITE-ProRule" id="PRU00283"/>
    </source>
</evidence>
<evidence type="ECO:0000256" key="4">
    <source>
        <dbReference type="ARBA" id="ARBA00022741"/>
    </source>
</evidence>
<dbReference type="GO" id="GO:0005829">
    <property type="term" value="C:cytosol"/>
    <property type="evidence" value="ECO:0007669"/>
    <property type="project" value="UniProtKB-ARBA"/>
</dbReference>
<feature type="binding site" evidence="10">
    <location>
        <begin position="98"/>
        <end position="105"/>
    </location>
    <ligand>
        <name>ATP</name>
        <dbReference type="ChEBI" id="CHEBI:30616"/>
    </ligand>
</feature>
<comment type="similarity">
    <text evidence="9">Belongs to the TRAFAC class myosin-kinesin ATPase superfamily. Kinesin family. KIN-12 subfamily.</text>
</comment>
<keyword evidence="3" id="KW-0493">Microtubule</keyword>
<keyword evidence="6 11" id="KW-0175">Coiled coil</keyword>
<dbReference type="PANTHER" id="PTHR37739">
    <property type="entry name" value="KINESIN-LIKE PROTEIN KIN-12D"/>
    <property type="match status" value="1"/>
</dbReference>
<keyword evidence="4 10" id="KW-0547">Nucleotide-binding</keyword>
<evidence type="ECO:0000256" key="1">
    <source>
        <dbReference type="ARBA" id="ARBA00004186"/>
    </source>
</evidence>
<dbReference type="InterPro" id="IPR027417">
    <property type="entry name" value="P-loop_NTPase"/>
</dbReference>
<dbReference type="InterPro" id="IPR019821">
    <property type="entry name" value="Kinesin_motor_CS"/>
</dbReference>
<evidence type="ECO:0000256" key="3">
    <source>
        <dbReference type="ARBA" id="ARBA00022701"/>
    </source>
</evidence>
<name>A0A8K1CKA9_PYTOL</name>
<dbReference type="GO" id="GO:0007018">
    <property type="term" value="P:microtubule-based movement"/>
    <property type="evidence" value="ECO:0007669"/>
    <property type="project" value="InterPro"/>
</dbReference>
<keyword evidence="15" id="KW-1185">Reference proteome</keyword>
<evidence type="ECO:0000256" key="5">
    <source>
        <dbReference type="ARBA" id="ARBA00022840"/>
    </source>
</evidence>
<evidence type="ECO:0000313" key="15">
    <source>
        <dbReference type="Proteomes" id="UP000794436"/>
    </source>
</evidence>
<proteinExistence type="inferred from homology"/>
<dbReference type="InterPro" id="IPR001752">
    <property type="entry name" value="Kinesin_motor_dom"/>
</dbReference>
<dbReference type="GO" id="GO:0005874">
    <property type="term" value="C:microtubule"/>
    <property type="evidence" value="ECO:0007669"/>
    <property type="project" value="UniProtKB-KW"/>
</dbReference>
<dbReference type="FunFam" id="3.40.850.10:FF:000034">
    <property type="entry name" value="Kinesin family member 15"/>
    <property type="match status" value="1"/>
</dbReference>
<protein>
    <recommendedName>
        <fullName evidence="13">Kinesin motor domain-containing protein</fullName>
    </recommendedName>
</protein>
<dbReference type="PANTHER" id="PTHR37739:SF8">
    <property type="entry name" value="KINESIN-LIKE PROTEIN KIN-12D"/>
    <property type="match status" value="1"/>
</dbReference>
<dbReference type="OrthoDB" id="167635at2759"/>